<keyword evidence="6" id="KW-1185">Reference proteome</keyword>
<comment type="similarity">
    <text evidence="1">Belongs to the glycosyl hydrolase 39 family.</text>
</comment>
<dbReference type="Gene3D" id="3.20.20.80">
    <property type="entry name" value="Glycosidases"/>
    <property type="match status" value="1"/>
</dbReference>
<evidence type="ECO:0000259" key="4">
    <source>
        <dbReference type="Pfam" id="PF01229"/>
    </source>
</evidence>
<dbReference type="InterPro" id="IPR051923">
    <property type="entry name" value="Glycosyl_Hydrolase_39"/>
</dbReference>
<sequence length="782" mass="86899">MKNNILVTSPIDRSFFGIQIQDVRNMRPLGFGTMRVGTTWRQIEREKGKFTFGEIDQYVAFAQQQNLDVIMQLGQPPNWATGGISSSPYGNLFNSIPPYNIQDWRNYVTALGQRYKGKIRYYEVWNEPNLSGFYSGSLAKLVELTMEANKVLKAIDPQIQIISPTYTTENGVAGMGDFLRAGGKNWIDIVGIHLYGYPKPPEDMLTLANQYRQIVTQAGAGHLPVWNTESSWNSYYYKGVLYGSDENDYSIQMPDDLAISYIHRMFLCNWIAGMERAVFYGMDQPWSRIRLLDLKNLPNVAVTGQAYQRIVDWLTGASMHQYSFSSKGLHTISLLYADGRSGYVLWTDDDRTATIQLSPELALSQMQTADGKQVPATETVTITSMPLYLKKYDDHLTLPEIVPNSETQTELLYNGDFSMRMSDNSFPLGWSTGNLSVSKYAGADAPPNQTTITLTPAAQYDQMVQRLRKPLAKGSLYKMSITYKLPSSPITGKWTMGLDVSAMGTPLIANAFMPLPAQDAFQTREITFYYGYEDPDPSPDLRISIVNMAPTGQKQPLYITRISLTKISESGNIDPHTYNLIYSPVKPMSGSFSVHDQIHFTDANLIATEGMGWVCVSSGTYGTLSGVSGTLTSGSHILVVSRANSLRVGDYVKVGNDTNVYLVSYQQNGTRYELGSVARSSQQNQSVSYVPPVFIPLAKTAQAALPAPATQTAGRSPYVYQNTQSYPVDIMVAKGNVSLLEWSRNGTTWYNTGLTRGMVTLSAGDRIRITYSSAPQITVVPR</sequence>
<dbReference type="SUPFAM" id="SSF51445">
    <property type="entry name" value="(Trans)glycosidases"/>
    <property type="match status" value="1"/>
</dbReference>
<evidence type="ECO:0000313" key="5">
    <source>
        <dbReference type="EMBL" id="RNB74822.1"/>
    </source>
</evidence>
<dbReference type="SUPFAM" id="SSF49842">
    <property type="entry name" value="TNF-like"/>
    <property type="match status" value="1"/>
</dbReference>
<dbReference type="PANTHER" id="PTHR12631:SF10">
    <property type="entry name" value="BETA-XYLOSIDASE-LIKE PROTEIN-RELATED"/>
    <property type="match status" value="1"/>
</dbReference>
<reference evidence="5 6" key="1">
    <citation type="submission" date="2018-10" db="EMBL/GenBank/DDBJ databases">
        <title>Phylogenomics of Brevibacillus.</title>
        <authorList>
            <person name="Dunlap C."/>
        </authorList>
    </citation>
    <scope>NUCLEOTIDE SEQUENCE [LARGE SCALE GENOMIC DNA]</scope>
    <source>
        <strain evidence="5 6">JCM 12215</strain>
    </source>
</reference>
<evidence type="ECO:0000256" key="2">
    <source>
        <dbReference type="ARBA" id="ARBA00022801"/>
    </source>
</evidence>
<proteinExistence type="inferred from homology"/>
<dbReference type="RefSeq" id="WP_122908640.1">
    <property type="nucleotide sequence ID" value="NZ_CBCSBE010000005.1"/>
</dbReference>
<evidence type="ECO:0000256" key="1">
    <source>
        <dbReference type="ARBA" id="ARBA00008875"/>
    </source>
</evidence>
<keyword evidence="2" id="KW-0378">Hydrolase</keyword>
<dbReference type="InterPro" id="IPR008983">
    <property type="entry name" value="Tumour_necrosis_fac-like_dom"/>
</dbReference>
<accession>A0A3M8CGJ5</accession>
<protein>
    <recommendedName>
        <fullName evidence="4">Glycosyl hydrolases family 39 N-terminal catalytic domain-containing protein</fullName>
    </recommendedName>
</protein>
<dbReference type="InterPro" id="IPR049166">
    <property type="entry name" value="GH39_cat"/>
</dbReference>
<dbReference type="Proteomes" id="UP000282028">
    <property type="component" value="Unassembled WGS sequence"/>
</dbReference>
<gene>
    <name evidence="5" type="ORF">EDM52_08840</name>
</gene>
<evidence type="ECO:0000256" key="3">
    <source>
        <dbReference type="ARBA" id="ARBA00023295"/>
    </source>
</evidence>
<keyword evidence="3" id="KW-0326">Glycosidase</keyword>
<dbReference type="Gene3D" id="2.60.120.40">
    <property type="match status" value="1"/>
</dbReference>
<feature type="domain" description="Glycosyl hydrolases family 39 N-terminal catalytic" evidence="4">
    <location>
        <begin position="24"/>
        <end position="196"/>
    </location>
</feature>
<comment type="caution">
    <text evidence="5">The sequence shown here is derived from an EMBL/GenBank/DDBJ whole genome shotgun (WGS) entry which is preliminary data.</text>
</comment>
<dbReference type="EMBL" id="RHHR01000013">
    <property type="protein sequence ID" value="RNB74822.1"/>
    <property type="molecule type" value="Genomic_DNA"/>
</dbReference>
<dbReference type="PANTHER" id="PTHR12631">
    <property type="entry name" value="ALPHA-L-IDURONIDASE"/>
    <property type="match status" value="1"/>
</dbReference>
<name>A0A3M8CGJ5_9BACL</name>
<organism evidence="5 6">
    <name type="scientific">Brevibacillus invocatus</name>
    <dbReference type="NCBI Taxonomy" id="173959"/>
    <lineage>
        <taxon>Bacteria</taxon>
        <taxon>Bacillati</taxon>
        <taxon>Bacillota</taxon>
        <taxon>Bacilli</taxon>
        <taxon>Bacillales</taxon>
        <taxon>Paenibacillaceae</taxon>
        <taxon>Brevibacillus</taxon>
    </lineage>
</organism>
<dbReference type="OrthoDB" id="581851at2"/>
<evidence type="ECO:0000313" key="6">
    <source>
        <dbReference type="Proteomes" id="UP000282028"/>
    </source>
</evidence>
<dbReference type="AlphaFoldDB" id="A0A3M8CGJ5"/>
<dbReference type="GO" id="GO:0004553">
    <property type="term" value="F:hydrolase activity, hydrolyzing O-glycosyl compounds"/>
    <property type="evidence" value="ECO:0007669"/>
    <property type="project" value="TreeGrafter"/>
</dbReference>
<dbReference type="InterPro" id="IPR017853">
    <property type="entry name" value="GH"/>
</dbReference>
<dbReference type="Pfam" id="PF01229">
    <property type="entry name" value="Glyco_hydro_39"/>
    <property type="match status" value="1"/>
</dbReference>